<organism evidence="1">
    <name type="scientific">Aphanomyces astaci</name>
    <name type="common">Crayfish plague agent</name>
    <dbReference type="NCBI Taxonomy" id="112090"/>
    <lineage>
        <taxon>Eukaryota</taxon>
        <taxon>Sar</taxon>
        <taxon>Stramenopiles</taxon>
        <taxon>Oomycota</taxon>
        <taxon>Saprolegniomycetes</taxon>
        <taxon>Saprolegniales</taxon>
        <taxon>Verrucalvaceae</taxon>
        <taxon>Aphanomyces</taxon>
    </lineage>
</organism>
<evidence type="ECO:0000313" key="1">
    <source>
        <dbReference type="EMBL" id="ETV64137.1"/>
    </source>
</evidence>
<dbReference type="RefSeq" id="XP_009846384.1">
    <property type="nucleotide sequence ID" value="XM_009848082.1"/>
</dbReference>
<dbReference type="EMBL" id="KI913385">
    <property type="protein sequence ID" value="ETV64137.1"/>
    <property type="molecule type" value="Genomic_DNA"/>
</dbReference>
<name>W4F9K8_APHAT</name>
<dbReference type="AlphaFoldDB" id="W4F9K8"/>
<protein>
    <submittedName>
        <fullName evidence="1">Uncharacterized protein</fullName>
    </submittedName>
</protein>
<dbReference type="VEuPathDB" id="FungiDB:H257_18935"/>
<reference evidence="1" key="1">
    <citation type="submission" date="2013-12" db="EMBL/GenBank/DDBJ databases">
        <title>The Genome Sequence of Aphanomyces astaci APO3.</title>
        <authorList>
            <consortium name="The Broad Institute Genomics Platform"/>
            <person name="Russ C."/>
            <person name="Tyler B."/>
            <person name="van West P."/>
            <person name="Dieguez-Uribeondo J."/>
            <person name="Young S.K."/>
            <person name="Zeng Q."/>
            <person name="Gargeya S."/>
            <person name="Fitzgerald M."/>
            <person name="Abouelleil A."/>
            <person name="Alvarado L."/>
            <person name="Chapman S.B."/>
            <person name="Gainer-Dewar J."/>
            <person name="Goldberg J."/>
            <person name="Griggs A."/>
            <person name="Gujja S."/>
            <person name="Hansen M."/>
            <person name="Howarth C."/>
            <person name="Imamovic A."/>
            <person name="Ireland A."/>
            <person name="Larimer J."/>
            <person name="McCowan C."/>
            <person name="Murphy C."/>
            <person name="Pearson M."/>
            <person name="Poon T.W."/>
            <person name="Priest M."/>
            <person name="Roberts A."/>
            <person name="Saif S."/>
            <person name="Shea T."/>
            <person name="Sykes S."/>
            <person name="Wortman J."/>
            <person name="Nusbaum C."/>
            <person name="Birren B."/>
        </authorList>
    </citation>
    <scope>NUCLEOTIDE SEQUENCE [LARGE SCALE GENOMIC DNA]</scope>
    <source>
        <strain evidence="1">APO3</strain>
    </source>
</reference>
<dbReference type="GeneID" id="20820931"/>
<gene>
    <name evidence="1" type="ORF">H257_18935</name>
</gene>
<sequence>MAAFTIQSRRVRRWSTRLRHCSFSEGAWFNLGQSPFQYQPPRGYISVLESVNATSSKEGVPLPRVDVYSHRHN</sequence>
<proteinExistence type="predicted"/>
<accession>W4F9K8</accession>